<proteinExistence type="predicted"/>
<evidence type="ECO:0000256" key="1">
    <source>
        <dbReference type="SAM" id="MobiDB-lite"/>
    </source>
</evidence>
<sequence>MNPFSINEEGDPAFESPTEYGSSSRTIGKARSALPKDLESWSTIYERDMYMQTWETVANLVLNREGFTLWDHFDEYNQVVKGLPKPSGYSFLGPNNPDPGLRLTYWGLSTGLSHAVRGDDGRDYIVTLVTVGKEGDERLRTLRRLSFSLHPLLSSNHILPIIKEITYEDLTFVVVPKAMYKAVEAIVDIHQHRIAHRDLFLDNFIVDWFPESMISRKSVVKPRVYLIDFETAIDMSDPEQLCRGLPFPDDKYFRPRAPELSTPDEPYCPFRLDIWQFGTSVLKHFPSSGIPETDAIWPPLVSENPRDRPAAKEVMDKLNEIVRSIPPSDLHLPVKDTYLTDM</sequence>
<feature type="region of interest" description="Disordered" evidence="1">
    <location>
        <begin position="1"/>
        <end position="26"/>
    </location>
</feature>
<dbReference type="GO" id="GO:0004672">
    <property type="term" value="F:protein kinase activity"/>
    <property type="evidence" value="ECO:0007669"/>
    <property type="project" value="InterPro"/>
</dbReference>
<dbReference type="InterPro" id="IPR011009">
    <property type="entry name" value="Kinase-like_dom_sf"/>
</dbReference>
<dbReference type="Gene3D" id="1.10.510.10">
    <property type="entry name" value="Transferase(Phosphotransferase) domain 1"/>
    <property type="match status" value="1"/>
</dbReference>
<reference evidence="3 4" key="1">
    <citation type="submission" date="2020-01" db="EMBL/GenBank/DDBJ databases">
        <authorList>
            <person name="Gupta K D."/>
        </authorList>
    </citation>
    <scope>NUCLEOTIDE SEQUENCE [LARGE SCALE GENOMIC DNA]</scope>
</reference>
<dbReference type="InterPro" id="IPR000719">
    <property type="entry name" value="Prot_kinase_dom"/>
</dbReference>
<dbReference type="Proteomes" id="UP000467700">
    <property type="component" value="Unassembled WGS sequence"/>
</dbReference>
<keyword evidence="4" id="KW-1185">Reference proteome</keyword>
<dbReference type="OrthoDB" id="3224178at2759"/>
<dbReference type="PROSITE" id="PS50011">
    <property type="entry name" value="PROTEIN_KINASE_DOM"/>
    <property type="match status" value="1"/>
</dbReference>
<evidence type="ECO:0000313" key="4">
    <source>
        <dbReference type="Proteomes" id="UP000467700"/>
    </source>
</evidence>
<organism evidence="3 4">
    <name type="scientific">Cyclocybe aegerita</name>
    <name type="common">Black poplar mushroom</name>
    <name type="synonym">Agrocybe aegerita</name>
    <dbReference type="NCBI Taxonomy" id="1973307"/>
    <lineage>
        <taxon>Eukaryota</taxon>
        <taxon>Fungi</taxon>
        <taxon>Dikarya</taxon>
        <taxon>Basidiomycota</taxon>
        <taxon>Agaricomycotina</taxon>
        <taxon>Agaricomycetes</taxon>
        <taxon>Agaricomycetidae</taxon>
        <taxon>Agaricales</taxon>
        <taxon>Agaricineae</taxon>
        <taxon>Bolbitiaceae</taxon>
        <taxon>Cyclocybe</taxon>
    </lineage>
</organism>
<dbReference type="AlphaFoldDB" id="A0A8S0VYR4"/>
<dbReference type="GO" id="GO:0005524">
    <property type="term" value="F:ATP binding"/>
    <property type="evidence" value="ECO:0007669"/>
    <property type="project" value="InterPro"/>
</dbReference>
<name>A0A8S0VYR4_CYCAE</name>
<protein>
    <recommendedName>
        <fullName evidence="2">Protein kinase domain-containing protein</fullName>
    </recommendedName>
</protein>
<comment type="caution">
    <text evidence="3">The sequence shown here is derived from an EMBL/GenBank/DDBJ whole genome shotgun (WGS) entry which is preliminary data.</text>
</comment>
<feature type="domain" description="Protein kinase" evidence="2">
    <location>
        <begin position="21"/>
        <end position="342"/>
    </location>
</feature>
<evidence type="ECO:0000313" key="3">
    <source>
        <dbReference type="EMBL" id="CAA7262691.1"/>
    </source>
</evidence>
<accession>A0A8S0VYR4</accession>
<evidence type="ECO:0000259" key="2">
    <source>
        <dbReference type="PROSITE" id="PS50011"/>
    </source>
</evidence>
<dbReference type="EMBL" id="CACVBS010000036">
    <property type="protein sequence ID" value="CAA7262691.1"/>
    <property type="molecule type" value="Genomic_DNA"/>
</dbReference>
<gene>
    <name evidence="3" type="ORF">AAE3_LOCUS4762</name>
</gene>
<dbReference type="SUPFAM" id="SSF56112">
    <property type="entry name" value="Protein kinase-like (PK-like)"/>
    <property type="match status" value="1"/>
</dbReference>